<dbReference type="SUPFAM" id="SSF109797">
    <property type="entry name" value="Bacteriocin immunity protein-like"/>
    <property type="match status" value="1"/>
</dbReference>
<dbReference type="InterPro" id="IPR023130">
    <property type="entry name" value="Ta0600-like_sf"/>
</dbReference>
<reference evidence="2 3" key="1">
    <citation type="submission" date="2018-10" db="EMBL/GenBank/DDBJ databases">
        <title>Lactobacillus sp. R7 and Lactobacillus sp. R19 isolated from fermented mustard green product of Taiwan.</title>
        <authorList>
            <person name="Lin S.-T."/>
        </authorList>
    </citation>
    <scope>NUCLEOTIDE SEQUENCE [LARGE SCALE GENOMIC DNA]</scope>
    <source>
        <strain evidence="2 3">BCRC 81127</strain>
    </source>
</reference>
<dbReference type="OrthoDB" id="2315070at2"/>
<dbReference type="Proteomes" id="UP000298021">
    <property type="component" value="Unassembled WGS sequence"/>
</dbReference>
<evidence type="ECO:0000313" key="3">
    <source>
        <dbReference type="Proteomes" id="UP000298021"/>
    </source>
</evidence>
<sequence>MSEEKKLQEVKKVNQLLNRLNTSVQDNDAIKKEILTAYAVINKSEKVSQQQKQIPEAIRNLNWYLRNLAFANEYHFTKEQNDIINQLEVMSRSLKDSPIGIINGVTMGF</sequence>
<name>A0A4Z0JKQ8_9LACO</name>
<gene>
    <name evidence="2" type="ORF">EGT49_09055</name>
</gene>
<proteinExistence type="predicted"/>
<keyword evidence="1" id="KW-0079">Bacteriocin immunity</keyword>
<keyword evidence="3" id="KW-1185">Reference proteome</keyword>
<accession>A0A4Z0JKQ8</accession>
<comment type="caution">
    <text evidence="2">The sequence shown here is derived from an EMBL/GenBank/DDBJ whole genome shotgun (WGS) entry which is preliminary data.</text>
</comment>
<protein>
    <submittedName>
        <fullName evidence="2">Bacteriocin immunity protein</fullName>
    </submittedName>
</protein>
<evidence type="ECO:0000256" key="1">
    <source>
        <dbReference type="ARBA" id="ARBA00023025"/>
    </source>
</evidence>
<organism evidence="2 3">
    <name type="scientific">Companilactobacillus suantsaicola</name>
    <dbReference type="NCBI Taxonomy" id="2487723"/>
    <lineage>
        <taxon>Bacteria</taxon>
        <taxon>Bacillati</taxon>
        <taxon>Bacillota</taxon>
        <taxon>Bacilli</taxon>
        <taxon>Lactobacillales</taxon>
        <taxon>Lactobacillaceae</taxon>
        <taxon>Companilactobacillus</taxon>
    </lineage>
</organism>
<dbReference type="GO" id="GO:0030153">
    <property type="term" value="P:bacteriocin immunity"/>
    <property type="evidence" value="ECO:0007669"/>
    <property type="project" value="UniProtKB-KW"/>
</dbReference>
<dbReference type="AlphaFoldDB" id="A0A4Z0JKQ8"/>
<dbReference type="Gene3D" id="1.20.1440.50">
    <property type="entry name" value="Ta0600-like"/>
    <property type="match status" value="1"/>
</dbReference>
<dbReference type="EMBL" id="RKLY01000023">
    <property type="protein sequence ID" value="TGD22379.1"/>
    <property type="molecule type" value="Genomic_DNA"/>
</dbReference>
<dbReference type="RefSeq" id="WP_135373604.1">
    <property type="nucleotide sequence ID" value="NZ_RKLY01000023.1"/>
</dbReference>
<evidence type="ECO:0000313" key="2">
    <source>
        <dbReference type="EMBL" id="TGD22379.1"/>
    </source>
</evidence>